<evidence type="ECO:0000313" key="1">
    <source>
        <dbReference type="EMBL" id="NJC35126.1"/>
    </source>
</evidence>
<dbReference type="InterPro" id="IPR029063">
    <property type="entry name" value="SAM-dependent_MTases_sf"/>
</dbReference>
<protein>
    <submittedName>
        <fullName evidence="1">O-methyltransferase YrrM</fullName>
    </submittedName>
</protein>
<dbReference type="Proteomes" id="UP000734218">
    <property type="component" value="Unassembled WGS sequence"/>
</dbReference>
<dbReference type="RefSeq" id="WP_167955730.1">
    <property type="nucleotide sequence ID" value="NZ_JAATJE010000002.1"/>
</dbReference>
<gene>
    <name evidence="1" type="ORF">GGR88_002640</name>
</gene>
<name>A0ABX0XP15_9SPHN</name>
<dbReference type="SUPFAM" id="SSF53335">
    <property type="entry name" value="S-adenosyl-L-methionine-dependent methyltransferases"/>
    <property type="match status" value="1"/>
</dbReference>
<comment type="caution">
    <text evidence="1">The sequence shown here is derived from an EMBL/GenBank/DDBJ whole genome shotgun (WGS) entry which is preliminary data.</text>
</comment>
<evidence type="ECO:0000313" key="2">
    <source>
        <dbReference type="Proteomes" id="UP000734218"/>
    </source>
</evidence>
<keyword evidence="2" id="KW-1185">Reference proteome</keyword>
<reference evidence="1 2" key="1">
    <citation type="submission" date="2020-03" db="EMBL/GenBank/DDBJ databases">
        <title>Genomic Encyclopedia of Type Strains, Phase IV (KMG-IV): sequencing the most valuable type-strain genomes for metagenomic binning, comparative biology and taxonomic classification.</title>
        <authorList>
            <person name="Goeker M."/>
        </authorList>
    </citation>
    <scope>NUCLEOTIDE SEQUENCE [LARGE SCALE GENOMIC DNA]</scope>
    <source>
        <strain evidence="1 2">DSM 27651</strain>
    </source>
</reference>
<proteinExistence type="predicted"/>
<dbReference type="Pfam" id="PF13578">
    <property type="entry name" value="Methyltransf_24"/>
    <property type="match status" value="1"/>
</dbReference>
<sequence>MTTRHATGFLPRSSAEALAARLSDRMTVMAFALIQWPWLLRSLRGGSKASKRALMERLDLPADALPSLGSWKADTALLHRIVDVIERDRPAVVMELGAGATSLVAAAALRRNGGGRLVSVDQHADFVDATRDWLADYGLSADMSHAPLAPAPAGWFAQWYAPRALPDVIDLLVIDGPPWTLHPMVRGAAETLFSRIRVGGTVLLDDAARPGERMIAARWRQAWPNFEFTLMPDGTKGTLVGTRRS</sequence>
<organism evidence="1 2">
    <name type="scientific">Sphingomonas jejuensis</name>
    <dbReference type="NCBI Taxonomy" id="904715"/>
    <lineage>
        <taxon>Bacteria</taxon>
        <taxon>Pseudomonadati</taxon>
        <taxon>Pseudomonadota</taxon>
        <taxon>Alphaproteobacteria</taxon>
        <taxon>Sphingomonadales</taxon>
        <taxon>Sphingomonadaceae</taxon>
        <taxon>Sphingomonas</taxon>
    </lineage>
</organism>
<accession>A0ABX0XP15</accession>
<dbReference type="Gene3D" id="3.40.50.150">
    <property type="entry name" value="Vaccinia Virus protein VP39"/>
    <property type="match status" value="1"/>
</dbReference>
<dbReference type="EMBL" id="JAATJE010000002">
    <property type="protein sequence ID" value="NJC35126.1"/>
    <property type="molecule type" value="Genomic_DNA"/>
</dbReference>